<proteinExistence type="predicted"/>
<reference evidence="2" key="1">
    <citation type="submission" date="2009-10" db="EMBL/GenBank/DDBJ databases">
        <title>Diversity of trophic interactions inside an arsenic-rich microbial ecosystem.</title>
        <authorList>
            <person name="Bertin P.N."/>
            <person name="Heinrich-Salmeron A."/>
            <person name="Pelletier E."/>
            <person name="Goulhen-Chollet F."/>
            <person name="Arsene-Ploetze F."/>
            <person name="Gallien S."/>
            <person name="Calteau A."/>
            <person name="Vallenet D."/>
            <person name="Casiot C."/>
            <person name="Chane-Woon-Ming B."/>
            <person name="Giloteaux L."/>
            <person name="Barakat M."/>
            <person name="Bonnefoy V."/>
            <person name="Bruneel O."/>
            <person name="Chandler M."/>
            <person name="Cleiss J."/>
            <person name="Duran R."/>
            <person name="Elbaz-Poulichet F."/>
            <person name="Fonknechten N."/>
            <person name="Lauga B."/>
            <person name="Mornico D."/>
            <person name="Ortet P."/>
            <person name="Schaeffer C."/>
            <person name="Siguier P."/>
            <person name="Alexander Thil Smith A."/>
            <person name="Van Dorsselaer A."/>
            <person name="Weissenbach J."/>
            <person name="Medigue C."/>
            <person name="Le Paslier D."/>
        </authorList>
    </citation>
    <scope>NUCLEOTIDE SEQUENCE</scope>
</reference>
<protein>
    <recommendedName>
        <fullName evidence="1">DUF2249 domain-containing protein</fullName>
    </recommendedName>
</protein>
<comment type="caution">
    <text evidence="2">The sequence shown here is derived from an EMBL/GenBank/DDBJ whole genome shotgun (WGS) entry which is preliminary data.</text>
</comment>
<feature type="domain" description="DUF2249" evidence="1">
    <location>
        <begin position="10"/>
        <end position="60"/>
    </location>
</feature>
<sequence length="76" mass="8830">MDNQKRIVRLDNRGLAPPEPMMRILTTIEDFDRDAILVANMDREPIFLFAELHDRGFAYSCDPEIGGGYLLKVYRE</sequence>
<evidence type="ECO:0000259" key="1">
    <source>
        <dbReference type="Pfam" id="PF10006"/>
    </source>
</evidence>
<organism evidence="2">
    <name type="scientific">mine drainage metagenome</name>
    <dbReference type="NCBI Taxonomy" id="410659"/>
    <lineage>
        <taxon>unclassified sequences</taxon>
        <taxon>metagenomes</taxon>
        <taxon>ecological metagenomes</taxon>
    </lineage>
</organism>
<accession>E6PES6</accession>
<dbReference type="Pfam" id="PF10006">
    <property type="entry name" value="DUF2249"/>
    <property type="match status" value="1"/>
</dbReference>
<name>E6PES6_9ZZZZ</name>
<dbReference type="InterPro" id="IPR018720">
    <property type="entry name" value="DUF2249"/>
</dbReference>
<gene>
    <name evidence="2" type="ORF">CARN1_0137</name>
</gene>
<dbReference type="AlphaFoldDB" id="E6PES6"/>
<dbReference type="InterPro" id="IPR036868">
    <property type="entry name" value="TusA-like_sf"/>
</dbReference>
<dbReference type="SUPFAM" id="SSF64307">
    <property type="entry name" value="SirA-like"/>
    <property type="match status" value="1"/>
</dbReference>
<dbReference type="EMBL" id="CABL01000005">
    <property type="protein sequence ID" value="CBH74962.1"/>
    <property type="molecule type" value="Genomic_DNA"/>
</dbReference>
<evidence type="ECO:0000313" key="2">
    <source>
        <dbReference type="EMBL" id="CBH74962.1"/>
    </source>
</evidence>